<dbReference type="PROSITE" id="PS51732">
    <property type="entry name" value="ASN_GLN_ASE_3"/>
    <property type="match status" value="1"/>
</dbReference>
<reference evidence="8 9" key="1">
    <citation type="submission" date="2016-12" db="EMBL/GenBank/DDBJ databases">
        <authorList>
            <person name="Song W.-J."/>
            <person name="Kurnit D.M."/>
        </authorList>
    </citation>
    <scope>NUCLEOTIDE SEQUENCE [LARGE SCALE GENOMIC DNA]</scope>
    <source>
        <strain evidence="8 9">DSM 11393</strain>
    </source>
</reference>
<protein>
    <submittedName>
        <fullName evidence="8">L-asparaginase</fullName>
    </submittedName>
</protein>
<evidence type="ECO:0000256" key="4">
    <source>
        <dbReference type="PIRSR" id="PIRSR001220-2"/>
    </source>
</evidence>
<dbReference type="Gene3D" id="3.40.50.1170">
    <property type="entry name" value="L-asparaginase, N-terminal domain"/>
    <property type="match status" value="1"/>
</dbReference>
<dbReference type="GO" id="GO:0004067">
    <property type="term" value="F:asparaginase activity"/>
    <property type="evidence" value="ECO:0007669"/>
    <property type="project" value="UniProtKB-UniRule"/>
</dbReference>
<dbReference type="SUPFAM" id="SSF53774">
    <property type="entry name" value="Glutaminase/Asparaginase"/>
    <property type="match status" value="1"/>
</dbReference>
<sequence length="340" mass="36552">MLNCIVQEKKLTTANKRVAVFFTGGTIAMRSLPDQGVVPVDLVNELSQSIHKNIPNLQLELVHWGDLPSPHISPEHMLELSSEVAEIAKRDDICGVVVSHGTDCMEETAFLLDVTLKLDKPVVVTGAMRSFDEEGYDGFRNLIMAIKACLLPLPKECGVAVLMADKLYSAREVTKVHSMSINSFDSPGTGAIGVCVGDCIALTRIPVASPTLEVEKIKAKVELIALAPGMDGKFIACARESGADGIVIEALGAGNIPISALSEVEKTLKANVPIVLTSRCIEGGVWPVYGYRGGAATMEKQGIILGGSLSAQKARILLMLALSNDLKLNQLKEIFHYYIR</sequence>
<evidence type="ECO:0000256" key="5">
    <source>
        <dbReference type="PROSITE-ProRule" id="PRU10099"/>
    </source>
</evidence>
<dbReference type="InterPro" id="IPR036152">
    <property type="entry name" value="Asp/glu_Ase-like_sf"/>
</dbReference>
<evidence type="ECO:0000313" key="8">
    <source>
        <dbReference type="EMBL" id="SHN55075.1"/>
    </source>
</evidence>
<dbReference type="InterPro" id="IPR004550">
    <property type="entry name" value="AsnASE_II"/>
</dbReference>
<dbReference type="Gene3D" id="3.40.50.40">
    <property type="match status" value="1"/>
</dbReference>
<dbReference type="Proteomes" id="UP000186469">
    <property type="component" value="Unassembled WGS sequence"/>
</dbReference>
<dbReference type="InterPro" id="IPR027474">
    <property type="entry name" value="L-asparaginase_N"/>
</dbReference>
<dbReference type="EMBL" id="FRDI01000003">
    <property type="protein sequence ID" value="SHN55075.1"/>
    <property type="molecule type" value="Genomic_DNA"/>
</dbReference>
<feature type="domain" description="Asparaginase/glutaminase C-terminal" evidence="7">
    <location>
        <begin position="220"/>
        <end position="335"/>
    </location>
</feature>
<evidence type="ECO:0000313" key="9">
    <source>
        <dbReference type="Proteomes" id="UP000186469"/>
    </source>
</evidence>
<evidence type="ECO:0000256" key="2">
    <source>
        <dbReference type="ARBA" id="ARBA00022801"/>
    </source>
</evidence>
<evidence type="ECO:0000256" key="3">
    <source>
        <dbReference type="PIRSR" id="PIRSR001220-1"/>
    </source>
</evidence>
<name>A0A1M7S9L1_9BACT</name>
<gene>
    <name evidence="8" type="ORF">SAMN02745728_00627</name>
</gene>
<dbReference type="PANTHER" id="PTHR11707">
    <property type="entry name" value="L-ASPARAGINASE"/>
    <property type="match status" value="1"/>
</dbReference>
<feature type="active site" description="O-isoaspartyl threonine intermediate" evidence="3">
    <location>
        <position position="26"/>
    </location>
</feature>
<proteinExistence type="inferred from homology"/>
<dbReference type="RefSeq" id="WP_072696325.1">
    <property type="nucleotide sequence ID" value="NZ_FRDI01000003.1"/>
</dbReference>
<evidence type="ECO:0000256" key="1">
    <source>
        <dbReference type="ARBA" id="ARBA00010518"/>
    </source>
</evidence>
<evidence type="ECO:0000259" key="7">
    <source>
        <dbReference type="Pfam" id="PF17763"/>
    </source>
</evidence>
<dbReference type="FunFam" id="3.40.50.1170:FF:000001">
    <property type="entry name" value="L-asparaginase 2"/>
    <property type="match status" value="1"/>
</dbReference>
<feature type="active site" evidence="5">
    <location>
        <position position="26"/>
    </location>
</feature>
<dbReference type="OrthoDB" id="9788068at2"/>
<dbReference type="GO" id="GO:0006528">
    <property type="term" value="P:asparagine metabolic process"/>
    <property type="evidence" value="ECO:0007669"/>
    <property type="project" value="InterPro"/>
</dbReference>
<keyword evidence="2" id="KW-0378">Hydrolase</keyword>
<dbReference type="PRINTS" id="PR00139">
    <property type="entry name" value="ASNGLNASE"/>
</dbReference>
<dbReference type="PIRSF" id="PIRSF001220">
    <property type="entry name" value="L-ASNase_gatD"/>
    <property type="match status" value="1"/>
</dbReference>
<dbReference type="Pfam" id="PF17763">
    <property type="entry name" value="Asparaginase_C"/>
    <property type="match status" value="1"/>
</dbReference>
<dbReference type="AlphaFoldDB" id="A0A1M7S9L1"/>
<dbReference type="SFLD" id="SFLDS00057">
    <property type="entry name" value="Glutaminase/Asparaginase"/>
    <property type="match status" value="1"/>
</dbReference>
<dbReference type="Pfam" id="PF00710">
    <property type="entry name" value="Asparaginase"/>
    <property type="match status" value="1"/>
</dbReference>
<evidence type="ECO:0000259" key="6">
    <source>
        <dbReference type="Pfam" id="PF00710"/>
    </source>
</evidence>
<dbReference type="InterPro" id="IPR027473">
    <property type="entry name" value="L-asparaginase_C"/>
</dbReference>
<dbReference type="InterPro" id="IPR006034">
    <property type="entry name" value="Asparaginase/glutaminase-like"/>
</dbReference>
<feature type="binding site" evidence="4">
    <location>
        <begin position="102"/>
        <end position="103"/>
    </location>
    <ligand>
        <name>substrate</name>
    </ligand>
</feature>
<dbReference type="STRING" id="1121455.SAMN02745728_00627"/>
<dbReference type="PANTHER" id="PTHR11707:SF28">
    <property type="entry name" value="60 KDA LYSOPHOSPHOLIPASE"/>
    <property type="match status" value="1"/>
</dbReference>
<dbReference type="InterPro" id="IPR037152">
    <property type="entry name" value="L-asparaginase_N_sf"/>
</dbReference>
<dbReference type="PROSITE" id="PS00144">
    <property type="entry name" value="ASN_GLN_ASE_1"/>
    <property type="match status" value="1"/>
</dbReference>
<dbReference type="InterPro" id="IPR040919">
    <property type="entry name" value="Asparaginase_C"/>
</dbReference>
<accession>A0A1M7S9L1</accession>
<dbReference type="SMART" id="SM00870">
    <property type="entry name" value="Asparaginase"/>
    <property type="match status" value="1"/>
</dbReference>
<dbReference type="InterPro" id="IPR020827">
    <property type="entry name" value="Asparaginase/glutaminase_AS1"/>
</dbReference>
<feature type="binding site" evidence="4">
    <location>
        <position position="69"/>
    </location>
    <ligand>
        <name>substrate</name>
    </ligand>
</feature>
<dbReference type="PIRSF" id="PIRSF500176">
    <property type="entry name" value="L_ASNase"/>
    <property type="match status" value="1"/>
</dbReference>
<keyword evidence="9" id="KW-1185">Reference proteome</keyword>
<organism evidence="8 9">
    <name type="scientific">Desulfovibrio litoralis DSM 11393</name>
    <dbReference type="NCBI Taxonomy" id="1121455"/>
    <lineage>
        <taxon>Bacteria</taxon>
        <taxon>Pseudomonadati</taxon>
        <taxon>Thermodesulfobacteriota</taxon>
        <taxon>Desulfovibrionia</taxon>
        <taxon>Desulfovibrionales</taxon>
        <taxon>Desulfovibrionaceae</taxon>
        <taxon>Desulfovibrio</taxon>
    </lineage>
</organism>
<dbReference type="CDD" id="cd08964">
    <property type="entry name" value="L-asparaginase_II"/>
    <property type="match status" value="1"/>
</dbReference>
<comment type="similarity">
    <text evidence="1">Belongs to the asparaginase 1 family.</text>
</comment>
<feature type="domain" description="L-asparaginase N-terminal" evidence="6">
    <location>
        <begin position="17"/>
        <end position="200"/>
    </location>
</feature>